<dbReference type="EMBL" id="BPQB01000008">
    <property type="protein sequence ID" value="GJE88101.1"/>
    <property type="molecule type" value="Genomic_DNA"/>
</dbReference>
<evidence type="ECO:0000313" key="2">
    <source>
        <dbReference type="EMBL" id="GJE88101.1"/>
    </source>
</evidence>
<evidence type="ECO:0000313" key="3">
    <source>
        <dbReference type="Proteomes" id="UP000703269"/>
    </source>
</evidence>
<dbReference type="AlphaFoldDB" id="A0A9P3G4G0"/>
<dbReference type="Pfam" id="PF20236">
    <property type="entry name" value="DUF6593"/>
    <property type="match status" value="1"/>
</dbReference>
<dbReference type="Proteomes" id="UP000703269">
    <property type="component" value="Unassembled WGS sequence"/>
</dbReference>
<reference evidence="2 3" key="1">
    <citation type="submission" date="2021-08" db="EMBL/GenBank/DDBJ databases">
        <title>Draft Genome Sequence of Phanerochaete sordida strain YK-624.</title>
        <authorList>
            <person name="Mori T."/>
            <person name="Dohra H."/>
            <person name="Suzuki T."/>
            <person name="Kawagishi H."/>
            <person name="Hirai H."/>
        </authorList>
    </citation>
    <scope>NUCLEOTIDE SEQUENCE [LARGE SCALE GENOMIC DNA]</scope>
    <source>
        <strain evidence="2 3">YK-624</strain>
    </source>
</reference>
<proteinExistence type="predicted"/>
<feature type="domain" description="DUF6593" evidence="1">
    <location>
        <begin position="8"/>
        <end position="169"/>
    </location>
</feature>
<organism evidence="2 3">
    <name type="scientific">Phanerochaete sordida</name>
    <dbReference type="NCBI Taxonomy" id="48140"/>
    <lineage>
        <taxon>Eukaryota</taxon>
        <taxon>Fungi</taxon>
        <taxon>Dikarya</taxon>
        <taxon>Basidiomycota</taxon>
        <taxon>Agaricomycotina</taxon>
        <taxon>Agaricomycetes</taxon>
        <taxon>Polyporales</taxon>
        <taxon>Phanerochaetaceae</taxon>
        <taxon>Phanerochaete</taxon>
    </lineage>
</organism>
<name>A0A9P3G4G0_9APHY</name>
<sequence>MELLLSHDSCTNTELSSDGGRILYFITTPHTLKNLLWTRTVVSRRVLDAREPGVEADDIATIDWHTSKETQVTFRGDTMDIDTFLPKYESSRSFTGPDGRSYTWRTSRDTMRACHLDVESDKPATVATCRHEVNVITGKKPSLQVDDSVLNLLDLIVVTWIFVEKDRREEEAKSGGDA</sequence>
<dbReference type="InterPro" id="IPR046528">
    <property type="entry name" value="DUF6593"/>
</dbReference>
<protein>
    <recommendedName>
        <fullName evidence="1">DUF6593 domain-containing protein</fullName>
    </recommendedName>
</protein>
<accession>A0A9P3G4G0</accession>
<comment type="caution">
    <text evidence="2">The sequence shown here is derived from an EMBL/GenBank/DDBJ whole genome shotgun (WGS) entry which is preliminary data.</text>
</comment>
<evidence type="ECO:0000259" key="1">
    <source>
        <dbReference type="Pfam" id="PF20236"/>
    </source>
</evidence>
<dbReference type="OrthoDB" id="3360976at2759"/>
<keyword evidence="3" id="KW-1185">Reference proteome</keyword>
<gene>
    <name evidence="2" type="ORF">PsYK624_041840</name>
</gene>